<keyword evidence="3 7" id="KW-0560">Oxidoreductase</keyword>
<evidence type="ECO:0000256" key="5">
    <source>
        <dbReference type="ARBA" id="ARBA00023014"/>
    </source>
</evidence>
<proteinExistence type="inferred from homology"/>
<evidence type="ECO:0000313" key="11">
    <source>
        <dbReference type="Proteomes" id="UP000276223"/>
    </source>
</evidence>
<accession>A0A3N1UQF5</accession>
<dbReference type="InterPro" id="IPR058579">
    <property type="entry name" value="IspG_C"/>
</dbReference>
<dbReference type="GO" id="GO:0141197">
    <property type="term" value="F:4-hydroxy-3-methylbut-2-enyl-diphosphate synthase activity (flavodoxin)"/>
    <property type="evidence" value="ECO:0007669"/>
    <property type="project" value="UniProtKB-EC"/>
</dbReference>
<keyword evidence="6 7" id="KW-0414">Isoprene biosynthesis</keyword>
<dbReference type="GO" id="GO:0046429">
    <property type="term" value="F:4-hydroxy-3-methylbut-2-en-1-yl diphosphate synthase activity (ferredoxin)"/>
    <property type="evidence" value="ECO:0007669"/>
    <property type="project" value="UniProtKB-UniRule"/>
</dbReference>
<dbReference type="EC" id="1.17.7.3" evidence="7"/>
<dbReference type="GO" id="GO:0016114">
    <property type="term" value="P:terpenoid biosynthetic process"/>
    <property type="evidence" value="ECO:0007669"/>
    <property type="project" value="InterPro"/>
</dbReference>
<dbReference type="InterPro" id="IPR016425">
    <property type="entry name" value="IspG_bac"/>
</dbReference>
<keyword evidence="2 7" id="KW-0479">Metal-binding</keyword>
<evidence type="ECO:0000259" key="8">
    <source>
        <dbReference type="Pfam" id="PF04551"/>
    </source>
</evidence>
<dbReference type="GO" id="GO:0019288">
    <property type="term" value="P:isopentenyl diphosphate biosynthetic process, methylerythritol 4-phosphate pathway"/>
    <property type="evidence" value="ECO:0007669"/>
    <property type="project" value="UniProtKB-UniRule"/>
</dbReference>
<reference evidence="10 11" key="1">
    <citation type="submission" date="2018-11" db="EMBL/GenBank/DDBJ databases">
        <title>Genomic Encyclopedia of Type Strains, Phase IV (KMG-IV): sequencing the most valuable type-strain genomes for metagenomic binning, comparative biology and taxonomic classification.</title>
        <authorList>
            <person name="Goeker M."/>
        </authorList>
    </citation>
    <scope>NUCLEOTIDE SEQUENCE [LARGE SCALE GENOMIC DNA]</scope>
    <source>
        <strain evidence="10 11">DSM 22027</strain>
    </source>
</reference>
<dbReference type="GO" id="GO:0051539">
    <property type="term" value="F:4 iron, 4 sulfur cluster binding"/>
    <property type="evidence" value="ECO:0007669"/>
    <property type="project" value="UniProtKB-UniRule"/>
</dbReference>
<dbReference type="AlphaFoldDB" id="A0A3N1UQF5"/>
<dbReference type="UniPathway" id="UPA00056">
    <property type="reaction ID" value="UER00096"/>
</dbReference>
<feature type="domain" description="IspG C-terminal" evidence="9">
    <location>
        <begin position="265"/>
        <end position="351"/>
    </location>
</feature>
<comment type="cofactor">
    <cofactor evidence="7">
        <name>[4Fe-4S] cluster</name>
        <dbReference type="ChEBI" id="CHEBI:49883"/>
    </cofactor>
    <text evidence="7">Binds 1 [4Fe-4S] cluster.</text>
</comment>
<evidence type="ECO:0000256" key="7">
    <source>
        <dbReference type="HAMAP-Rule" id="MF_00159"/>
    </source>
</evidence>
<feature type="domain" description="IspG TIM-barrel" evidence="8">
    <location>
        <begin position="10"/>
        <end position="249"/>
    </location>
</feature>
<dbReference type="RefSeq" id="WP_245994319.1">
    <property type="nucleotide sequence ID" value="NZ_RJVA01000011.1"/>
</dbReference>
<evidence type="ECO:0000256" key="2">
    <source>
        <dbReference type="ARBA" id="ARBA00022723"/>
    </source>
</evidence>
<dbReference type="SUPFAM" id="SSF51717">
    <property type="entry name" value="Dihydropteroate synthetase-like"/>
    <property type="match status" value="1"/>
</dbReference>
<protein>
    <recommendedName>
        <fullName evidence="7">4-hydroxy-3-methylbut-2-en-1-yl diphosphate synthase (flavodoxin)</fullName>
        <ecNumber evidence="7">1.17.7.3</ecNumber>
    </recommendedName>
    <alternativeName>
        <fullName evidence="7">1-hydroxy-2-methyl-2-(E)-butenyl 4-diphosphate synthase</fullName>
    </alternativeName>
</protein>
<keyword evidence="5 7" id="KW-0411">Iron-sulfur</keyword>
<dbReference type="InterPro" id="IPR045854">
    <property type="entry name" value="NO2/SO3_Rdtase_4Fe4S_sf"/>
</dbReference>
<evidence type="ECO:0000259" key="9">
    <source>
        <dbReference type="Pfam" id="PF26540"/>
    </source>
</evidence>
<comment type="pathway">
    <text evidence="7">Isoprenoid biosynthesis; isopentenyl diphosphate biosynthesis via DXP pathway; isopentenyl diphosphate from 1-deoxy-D-xylulose 5-phosphate: step 5/6.</text>
</comment>
<dbReference type="Pfam" id="PF26540">
    <property type="entry name" value="GcpE_C"/>
    <property type="match status" value="1"/>
</dbReference>
<evidence type="ECO:0000313" key="10">
    <source>
        <dbReference type="EMBL" id="ROQ93352.1"/>
    </source>
</evidence>
<keyword evidence="4 7" id="KW-0408">Iron</keyword>
<evidence type="ECO:0000256" key="1">
    <source>
        <dbReference type="ARBA" id="ARBA00022485"/>
    </source>
</evidence>
<dbReference type="PANTHER" id="PTHR30454">
    <property type="entry name" value="4-HYDROXY-3-METHYLBUT-2-EN-1-YL DIPHOSPHATE SYNTHASE"/>
    <property type="match status" value="1"/>
</dbReference>
<comment type="function">
    <text evidence="7">Converts 2C-methyl-D-erythritol 2,4-cyclodiphosphate (ME-2,4cPP) into 1-hydroxy-2-methyl-2-(E)-butenyl 4-diphosphate.</text>
</comment>
<dbReference type="InterPro" id="IPR058578">
    <property type="entry name" value="IspG_TIM"/>
</dbReference>
<dbReference type="Gene3D" id="3.20.20.20">
    <property type="entry name" value="Dihydropteroate synthase-like"/>
    <property type="match status" value="1"/>
</dbReference>
<comment type="catalytic activity">
    <reaction evidence="7">
        <text>(2E)-4-hydroxy-3-methylbut-2-enyl diphosphate + oxidized [flavodoxin] + H2O + 2 H(+) = 2-C-methyl-D-erythritol 2,4-cyclic diphosphate + reduced [flavodoxin]</text>
        <dbReference type="Rhea" id="RHEA:43604"/>
        <dbReference type="Rhea" id="RHEA-COMP:10622"/>
        <dbReference type="Rhea" id="RHEA-COMP:10623"/>
        <dbReference type="ChEBI" id="CHEBI:15377"/>
        <dbReference type="ChEBI" id="CHEBI:15378"/>
        <dbReference type="ChEBI" id="CHEBI:57618"/>
        <dbReference type="ChEBI" id="CHEBI:58210"/>
        <dbReference type="ChEBI" id="CHEBI:58483"/>
        <dbReference type="ChEBI" id="CHEBI:128753"/>
        <dbReference type="EC" id="1.17.7.3"/>
    </reaction>
</comment>
<dbReference type="GO" id="GO:0005506">
    <property type="term" value="F:iron ion binding"/>
    <property type="evidence" value="ECO:0007669"/>
    <property type="project" value="InterPro"/>
</dbReference>
<dbReference type="InterPro" id="IPR004588">
    <property type="entry name" value="IspG_bac-typ"/>
</dbReference>
<feature type="binding site" evidence="7">
    <location>
        <position position="303"/>
    </location>
    <ligand>
        <name>[4Fe-4S] cluster</name>
        <dbReference type="ChEBI" id="CHEBI:49883"/>
    </ligand>
</feature>
<name>A0A3N1UQF5_9BACT</name>
<feature type="binding site" evidence="7">
    <location>
        <position position="268"/>
    </location>
    <ligand>
        <name>[4Fe-4S] cluster</name>
        <dbReference type="ChEBI" id="CHEBI:49883"/>
    </ligand>
</feature>
<dbReference type="NCBIfam" id="TIGR00612">
    <property type="entry name" value="ispG_gcpE"/>
    <property type="match status" value="1"/>
</dbReference>
<dbReference type="Gene3D" id="3.30.413.10">
    <property type="entry name" value="Sulfite Reductase Hemoprotein, domain 1"/>
    <property type="match status" value="1"/>
</dbReference>
<dbReference type="HAMAP" id="MF_00159">
    <property type="entry name" value="IspG"/>
    <property type="match status" value="1"/>
</dbReference>
<evidence type="ECO:0000256" key="6">
    <source>
        <dbReference type="ARBA" id="ARBA00023229"/>
    </source>
</evidence>
<keyword evidence="1 7" id="KW-0004">4Fe-4S</keyword>
<feature type="binding site" evidence="7">
    <location>
        <position position="310"/>
    </location>
    <ligand>
        <name>[4Fe-4S] cluster</name>
        <dbReference type="ChEBI" id="CHEBI:49883"/>
    </ligand>
</feature>
<dbReference type="EMBL" id="RJVA01000011">
    <property type="protein sequence ID" value="ROQ93352.1"/>
    <property type="molecule type" value="Genomic_DNA"/>
</dbReference>
<feature type="binding site" evidence="7">
    <location>
        <position position="271"/>
    </location>
    <ligand>
        <name>[4Fe-4S] cluster</name>
        <dbReference type="ChEBI" id="CHEBI:49883"/>
    </ligand>
</feature>
<comment type="similarity">
    <text evidence="7">Belongs to the IspG family.</text>
</comment>
<sequence>MPGRPRRRVSRQIRVGHVPVGGDAPVVVQSMTNTDTRHVAATVSQIQRLVQAGCEIVRVAVPNAEAVEALGQIKKHVTVPIIADIHFDYRLALGALRAGADGLRINPGNIGEPDKVRRVAQEARDRGVPLRIGVNSGSVERDLLAKYGGPTAEAMVESAQRHMDFVADCGLTDFKVSLKSSDVLTTVEAYRQLARCSDVPLHVGVTEAGPIVLGAVKSALGIGLLLAEGIGDTIRVSVTADPEEELPIAYAILRSLGLRDRGVDVISCPTCGRTEWKLMDVVQDVERRLRHIATPIKVAVMGCAVNGPGEAREADVGIAGGRGQGILFKKGQLVEKVPEERVLERLLQEVQAMTQESLDGS</sequence>
<dbReference type="PANTHER" id="PTHR30454:SF0">
    <property type="entry name" value="4-HYDROXY-3-METHYLBUT-2-EN-1-YL DIPHOSPHATE SYNTHASE (FERREDOXIN), CHLOROPLASTIC"/>
    <property type="match status" value="1"/>
</dbReference>
<evidence type="ECO:0000256" key="3">
    <source>
        <dbReference type="ARBA" id="ARBA00023002"/>
    </source>
</evidence>
<keyword evidence="11" id="KW-1185">Reference proteome</keyword>
<evidence type="ECO:0000256" key="4">
    <source>
        <dbReference type="ARBA" id="ARBA00023004"/>
    </source>
</evidence>
<gene>
    <name evidence="7" type="primary">ispG</name>
    <name evidence="10" type="ORF">EDC27_1367</name>
</gene>
<dbReference type="FunFam" id="3.30.413.10:FF:000005">
    <property type="entry name" value="4-hydroxy-3-methylbut-2-en-1-yl diphosphate synthase (flavodoxin)"/>
    <property type="match status" value="1"/>
</dbReference>
<dbReference type="Proteomes" id="UP000276223">
    <property type="component" value="Unassembled WGS sequence"/>
</dbReference>
<dbReference type="InterPro" id="IPR011005">
    <property type="entry name" value="Dihydropteroate_synth-like_sf"/>
</dbReference>
<dbReference type="Pfam" id="PF04551">
    <property type="entry name" value="GcpE"/>
    <property type="match status" value="1"/>
</dbReference>
<organism evidence="10 11">
    <name type="scientific">Desulfosoma caldarium</name>
    <dbReference type="NCBI Taxonomy" id="610254"/>
    <lineage>
        <taxon>Bacteria</taxon>
        <taxon>Pseudomonadati</taxon>
        <taxon>Thermodesulfobacteriota</taxon>
        <taxon>Syntrophobacteria</taxon>
        <taxon>Syntrophobacterales</taxon>
        <taxon>Syntrophobacteraceae</taxon>
        <taxon>Desulfosoma</taxon>
    </lineage>
</organism>
<dbReference type="FunFam" id="3.20.20.20:FF:000001">
    <property type="entry name" value="4-hydroxy-3-methylbut-2-en-1-yl diphosphate synthase (flavodoxin)"/>
    <property type="match status" value="1"/>
</dbReference>
<dbReference type="NCBIfam" id="NF001540">
    <property type="entry name" value="PRK00366.1"/>
    <property type="match status" value="1"/>
</dbReference>
<comment type="caution">
    <text evidence="10">The sequence shown here is derived from an EMBL/GenBank/DDBJ whole genome shotgun (WGS) entry which is preliminary data.</text>
</comment>
<dbReference type="SUPFAM" id="SSF56014">
    <property type="entry name" value="Nitrite and sulphite reductase 4Fe-4S domain-like"/>
    <property type="match status" value="1"/>
</dbReference>
<dbReference type="PIRSF" id="PIRSF004640">
    <property type="entry name" value="IspG"/>
    <property type="match status" value="1"/>
</dbReference>